<evidence type="ECO:0000313" key="3">
    <source>
        <dbReference type="EMBL" id="EAQ10403.1"/>
    </source>
</evidence>
<accession>A3VMW5</accession>
<evidence type="ECO:0000259" key="2">
    <source>
        <dbReference type="Pfam" id="PF02371"/>
    </source>
</evidence>
<gene>
    <name evidence="3" type="ORF">RB2654_21203</name>
</gene>
<dbReference type="eggNOG" id="COG3547">
    <property type="taxonomic scope" value="Bacteria"/>
</dbReference>
<dbReference type="InterPro" id="IPR003346">
    <property type="entry name" value="Transposase_20"/>
</dbReference>
<proteinExistence type="predicted"/>
<reference evidence="3 4" key="1">
    <citation type="journal article" date="2010" name="J. Bacteriol.">
        <title>Genome sequences of Pelagibaca bermudensis HTCC2601T and Maritimibacter alkaliphilus HTCC2654T, the type strains of two marine Roseobacter genera.</title>
        <authorList>
            <person name="Thrash J.C."/>
            <person name="Cho J.C."/>
            <person name="Ferriera S."/>
            <person name="Johnson J."/>
            <person name="Vergin K.L."/>
            <person name="Giovannoni S.J."/>
        </authorList>
    </citation>
    <scope>NUCLEOTIDE SEQUENCE [LARGE SCALE GENOMIC DNA]</scope>
    <source>
        <strain evidence="3 4">HTCC2654</strain>
    </source>
</reference>
<comment type="caution">
    <text evidence="3">The sequence shown here is derived from an EMBL/GenBank/DDBJ whole genome shotgun (WGS) entry which is preliminary data.</text>
</comment>
<dbReference type="Pfam" id="PF02371">
    <property type="entry name" value="Transposase_20"/>
    <property type="match status" value="1"/>
</dbReference>
<evidence type="ECO:0000259" key="1">
    <source>
        <dbReference type="Pfam" id="PF01548"/>
    </source>
</evidence>
<feature type="domain" description="Transposase IS110-like N-terminal" evidence="1">
    <location>
        <begin position="13"/>
        <end position="158"/>
    </location>
</feature>
<dbReference type="Proteomes" id="UP000002931">
    <property type="component" value="Unassembled WGS sequence"/>
</dbReference>
<dbReference type="GO" id="GO:0006313">
    <property type="term" value="P:DNA transposition"/>
    <property type="evidence" value="ECO:0007669"/>
    <property type="project" value="InterPro"/>
</dbReference>
<dbReference type="STRING" id="314271.RB2654_21203"/>
<dbReference type="HOGENOM" id="CLU_036902_3_3_5"/>
<sequence>MTGRTTMTRVLYVGLDVSLEMTSICVVDAEGGMILETKAVSDPADIGEMLAGIDGTFERVGFEAGPLSQWLYNGLTSAGLPAVCIEARHAKAAMVAMNRNKNDRNDARSLAQLIRSGWFKAVHVKSTESQEMRTLLMSREFFVNKLRDHENEIRGLLRPFGLKVGRVATRDFEARVRELVEGHPNLELCMSALLRGRAEMQTQLAELHRALLRLTANDELCRRFMTIPGVGPVTALAFKATIDDPGRFRRSSDVGAHLGLTPRQYQSGETDVRGRISRSGDAFTRTALFTAAHVMLTRSRQWTSIRAWGLRIAKRSSLKKAKIAVARKLAVVMHRMWRDDAPFHWGAAA</sequence>
<evidence type="ECO:0000313" key="4">
    <source>
        <dbReference type="Proteomes" id="UP000002931"/>
    </source>
</evidence>
<dbReference type="GO" id="GO:0003677">
    <property type="term" value="F:DNA binding"/>
    <property type="evidence" value="ECO:0007669"/>
    <property type="project" value="InterPro"/>
</dbReference>
<dbReference type="PANTHER" id="PTHR33055">
    <property type="entry name" value="TRANSPOSASE FOR INSERTION SEQUENCE ELEMENT IS1111A"/>
    <property type="match status" value="1"/>
</dbReference>
<dbReference type="InterPro" id="IPR002525">
    <property type="entry name" value="Transp_IS110-like_N"/>
</dbReference>
<dbReference type="EMBL" id="AAMT01000042">
    <property type="protein sequence ID" value="EAQ10403.1"/>
    <property type="molecule type" value="Genomic_DNA"/>
</dbReference>
<feature type="domain" description="Transposase IS116/IS110/IS902 C-terminal" evidence="2">
    <location>
        <begin position="221"/>
        <end position="302"/>
    </location>
</feature>
<dbReference type="InterPro" id="IPR047650">
    <property type="entry name" value="Transpos_IS110"/>
</dbReference>
<dbReference type="AlphaFoldDB" id="A3VMW5"/>
<dbReference type="NCBIfam" id="NF033542">
    <property type="entry name" value="transpos_IS110"/>
    <property type="match status" value="1"/>
</dbReference>
<dbReference type="PANTHER" id="PTHR33055:SF3">
    <property type="entry name" value="PUTATIVE TRANSPOSASE FOR IS117-RELATED"/>
    <property type="match status" value="1"/>
</dbReference>
<protein>
    <submittedName>
        <fullName evidence="3">Putative transposase</fullName>
    </submittedName>
</protein>
<dbReference type="GO" id="GO:0004803">
    <property type="term" value="F:transposase activity"/>
    <property type="evidence" value="ECO:0007669"/>
    <property type="project" value="InterPro"/>
</dbReference>
<keyword evidence="4" id="KW-1185">Reference proteome</keyword>
<dbReference type="Pfam" id="PF01548">
    <property type="entry name" value="DEDD_Tnp_IS110"/>
    <property type="match status" value="1"/>
</dbReference>
<organism evidence="3 4">
    <name type="scientific">Maritimibacter alkaliphilus HTCC2654</name>
    <dbReference type="NCBI Taxonomy" id="314271"/>
    <lineage>
        <taxon>Bacteria</taxon>
        <taxon>Pseudomonadati</taxon>
        <taxon>Pseudomonadota</taxon>
        <taxon>Alphaproteobacteria</taxon>
        <taxon>Rhodobacterales</taxon>
        <taxon>Roseobacteraceae</taxon>
        <taxon>Maritimibacter</taxon>
    </lineage>
</organism>
<name>A3VMW5_9RHOB</name>